<comment type="cofactor">
    <cofactor evidence="1">
        <name>Zn(2+)</name>
        <dbReference type="ChEBI" id="CHEBI:29105"/>
    </cofactor>
</comment>
<protein>
    <submittedName>
        <fullName evidence="7">Zinc-binding dehydrogenase</fullName>
    </submittedName>
</protein>
<dbReference type="SUPFAM" id="SSF50129">
    <property type="entry name" value="GroES-like"/>
    <property type="match status" value="1"/>
</dbReference>
<evidence type="ECO:0000256" key="2">
    <source>
        <dbReference type="ARBA" id="ARBA00008072"/>
    </source>
</evidence>
<dbReference type="InterPro" id="IPR013149">
    <property type="entry name" value="ADH-like_C"/>
</dbReference>
<dbReference type="GO" id="GO:0046872">
    <property type="term" value="F:metal ion binding"/>
    <property type="evidence" value="ECO:0007669"/>
    <property type="project" value="UniProtKB-KW"/>
</dbReference>
<keyword evidence="8" id="KW-1185">Reference proteome</keyword>
<evidence type="ECO:0000259" key="6">
    <source>
        <dbReference type="SMART" id="SM00829"/>
    </source>
</evidence>
<dbReference type="Pfam" id="PF08240">
    <property type="entry name" value="ADH_N"/>
    <property type="match status" value="1"/>
</dbReference>
<dbReference type="GO" id="GO:0016491">
    <property type="term" value="F:oxidoreductase activity"/>
    <property type="evidence" value="ECO:0007669"/>
    <property type="project" value="UniProtKB-KW"/>
</dbReference>
<gene>
    <name evidence="7" type="ORF">E5083_09530</name>
</gene>
<dbReference type="InterPro" id="IPR013154">
    <property type="entry name" value="ADH-like_N"/>
</dbReference>
<accession>A0A4Z1DB18</accession>
<dbReference type="RefSeq" id="WP_135785146.1">
    <property type="nucleotide sequence ID" value="NZ_SRRT01000002.1"/>
</dbReference>
<dbReference type="SUPFAM" id="SSF51735">
    <property type="entry name" value="NAD(P)-binding Rossmann-fold domains"/>
    <property type="match status" value="1"/>
</dbReference>
<keyword evidence="3" id="KW-0479">Metal-binding</keyword>
<dbReference type="Proteomes" id="UP000298159">
    <property type="component" value="Unassembled WGS sequence"/>
</dbReference>
<evidence type="ECO:0000256" key="5">
    <source>
        <dbReference type="ARBA" id="ARBA00023002"/>
    </source>
</evidence>
<name>A0A4Z1DB18_9ACTN</name>
<dbReference type="Gene3D" id="3.40.50.720">
    <property type="entry name" value="NAD(P)-binding Rossmann-like Domain"/>
    <property type="match status" value="1"/>
</dbReference>
<dbReference type="EMBL" id="SRRT01000002">
    <property type="protein sequence ID" value="TGN79818.1"/>
    <property type="molecule type" value="Genomic_DNA"/>
</dbReference>
<organism evidence="7 8">
    <name type="scientific">Streptomyces bauhiniae</name>
    <dbReference type="NCBI Taxonomy" id="2340725"/>
    <lineage>
        <taxon>Bacteria</taxon>
        <taxon>Bacillati</taxon>
        <taxon>Actinomycetota</taxon>
        <taxon>Actinomycetes</taxon>
        <taxon>Kitasatosporales</taxon>
        <taxon>Streptomycetaceae</taxon>
        <taxon>Streptomyces</taxon>
    </lineage>
</organism>
<dbReference type="InterPro" id="IPR020843">
    <property type="entry name" value="ER"/>
</dbReference>
<dbReference type="AlphaFoldDB" id="A0A4Z1DB18"/>
<evidence type="ECO:0000256" key="1">
    <source>
        <dbReference type="ARBA" id="ARBA00001947"/>
    </source>
</evidence>
<dbReference type="GeneID" id="95447829"/>
<evidence type="ECO:0000256" key="3">
    <source>
        <dbReference type="ARBA" id="ARBA00022723"/>
    </source>
</evidence>
<dbReference type="CDD" id="cd08254">
    <property type="entry name" value="hydroxyacyl_CoA_DH"/>
    <property type="match status" value="1"/>
</dbReference>
<comment type="caution">
    <text evidence="7">The sequence shown here is derived from an EMBL/GenBank/DDBJ whole genome shotgun (WGS) entry which is preliminary data.</text>
</comment>
<proteinExistence type="inferred from homology"/>
<reference evidence="7 8" key="1">
    <citation type="submission" date="2019-04" db="EMBL/GenBank/DDBJ databases">
        <title>Streptomyces sp. nov. Bv016 isolated from bark of Buahinia variegata.</title>
        <authorList>
            <person name="Kanchanasin P."/>
            <person name="Tanasupawat S."/>
            <person name="Yuki M."/>
            <person name="Kudo T."/>
        </authorList>
    </citation>
    <scope>NUCLEOTIDE SEQUENCE [LARGE SCALE GENOMIC DNA]</scope>
    <source>
        <strain evidence="7 8">Bv016</strain>
    </source>
</reference>
<dbReference type="InterPro" id="IPR011032">
    <property type="entry name" value="GroES-like_sf"/>
</dbReference>
<dbReference type="PANTHER" id="PTHR43350">
    <property type="entry name" value="NAD-DEPENDENT ALCOHOL DEHYDROGENASE"/>
    <property type="match status" value="1"/>
</dbReference>
<feature type="domain" description="Enoyl reductase (ER)" evidence="6">
    <location>
        <begin position="12"/>
        <end position="346"/>
    </location>
</feature>
<dbReference type="InterPro" id="IPR036291">
    <property type="entry name" value="NAD(P)-bd_dom_sf"/>
</dbReference>
<keyword evidence="5" id="KW-0560">Oxidoreductase</keyword>
<evidence type="ECO:0000256" key="4">
    <source>
        <dbReference type="ARBA" id="ARBA00022833"/>
    </source>
</evidence>
<sequence length="348" mass="36146">MDTMLAGRFHLGSKKFALEEVPVPVPGPGEVLIEVKAAGVCLSDVHLLDGSLSPLFLDSDTVTVGHEVSGVVHALGPGLKRGLTVGTRVTLEAGKACGKCADCARRRPCTQVRTAGIDYDGGWAQYMVTPEETVVPIPDSLPFDQAAIIPDAVSTPYTAVVATAGVRPAQSVGVWGVGGVGAHNVRVARLVGAAPIIAVDPLPSARERALLFGADHALDPAAPDFAEQVRAATEGRGLDFAFDCAGVPVVREQAASVLGRGGSLILVGITPRPLTITEGLTFNYLCKQVRGHYGGSPESVTELVRLTAAGRLDLAPSITDHIPLTDAADAVSRLEDKTGDPIRLILVP</sequence>
<dbReference type="Pfam" id="PF00107">
    <property type="entry name" value="ADH_zinc_N"/>
    <property type="match status" value="1"/>
</dbReference>
<evidence type="ECO:0000313" key="7">
    <source>
        <dbReference type="EMBL" id="TGN79818.1"/>
    </source>
</evidence>
<keyword evidence="4" id="KW-0862">Zinc</keyword>
<dbReference type="PANTHER" id="PTHR43350:SF17">
    <property type="entry name" value="NAD-DEPENDENT ALCOHOL DEHYDROGENASE"/>
    <property type="match status" value="1"/>
</dbReference>
<dbReference type="Gene3D" id="3.90.180.10">
    <property type="entry name" value="Medium-chain alcohol dehydrogenases, catalytic domain"/>
    <property type="match status" value="1"/>
</dbReference>
<dbReference type="SMART" id="SM00829">
    <property type="entry name" value="PKS_ER"/>
    <property type="match status" value="1"/>
</dbReference>
<evidence type="ECO:0000313" key="8">
    <source>
        <dbReference type="Proteomes" id="UP000298159"/>
    </source>
</evidence>
<comment type="similarity">
    <text evidence="2">Belongs to the zinc-containing alcohol dehydrogenase family.</text>
</comment>